<proteinExistence type="predicted"/>
<dbReference type="GeneID" id="63823666"/>
<feature type="region of interest" description="Disordered" evidence="1">
    <location>
        <begin position="35"/>
        <end position="105"/>
    </location>
</feature>
<feature type="compositionally biased region" description="Low complexity" evidence="1">
    <location>
        <begin position="306"/>
        <end position="325"/>
    </location>
</feature>
<name>A0A165C0F6_9APHY</name>
<evidence type="ECO:0000256" key="1">
    <source>
        <dbReference type="SAM" id="MobiDB-lite"/>
    </source>
</evidence>
<dbReference type="EMBL" id="KV427657">
    <property type="protein sequence ID" value="KZT01974.1"/>
    <property type="molecule type" value="Genomic_DNA"/>
</dbReference>
<accession>A0A165C0F6</accession>
<gene>
    <name evidence="2" type="ORF">LAESUDRAFT_706792</name>
</gene>
<evidence type="ECO:0000313" key="2">
    <source>
        <dbReference type="EMBL" id="KZT01974.1"/>
    </source>
</evidence>
<feature type="compositionally biased region" description="Low complexity" evidence="1">
    <location>
        <begin position="180"/>
        <end position="196"/>
    </location>
</feature>
<dbReference type="Proteomes" id="UP000076871">
    <property type="component" value="Unassembled WGS sequence"/>
</dbReference>
<feature type="compositionally biased region" description="Basic and acidic residues" evidence="1">
    <location>
        <begin position="36"/>
        <end position="48"/>
    </location>
</feature>
<sequence>MFEEEDDYAVPYDTLRHKSIRRGILERLKFGTLRRPAKEGRDISDAEKSLPIPEESPVRRVSHRQGHKRNDSDFNVDEVRLPAMQRSVSSPGPNLLRSPSFGMRDDSPLLHSPGFRIIEEDPEADTSSILERYLSPFIPHRHTVSVHQKPSKDSVRTHSPAADSYTAMPARRSAAEKRSSPYGTPSSSPSKPPASSLARVDSSILPLSPPRIMSPPLESKLFFAAITPDFGSTPSLALHLPATSTNPSATSISSPAPPKRQQNKLRTKKDPPLLPYPSSSDSSPYRNRLKKSFRHGNVTGETPLSQQLVSASPQSVASPAPSTQAEWCSPATRFGVRHSALEKVDEILSRSWSQRDVNVDLYVGSATRFGAMVADTLKNDVRDGIPTSASGAGIQQRLEALKTQEQAANDRV</sequence>
<reference evidence="2 3" key="1">
    <citation type="journal article" date="2016" name="Mol. Biol. Evol.">
        <title>Comparative Genomics of Early-Diverging Mushroom-Forming Fungi Provides Insights into the Origins of Lignocellulose Decay Capabilities.</title>
        <authorList>
            <person name="Nagy L.G."/>
            <person name="Riley R."/>
            <person name="Tritt A."/>
            <person name="Adam C."/>
            <person name="Daum C."/>
            <person name="Floudas D."/>
            <person name="Sun H."/>
            <person name="Yadav J.S."/>
            <person name="Pangilinan J."/>
            <person name="Larsson K.H."/>
            <person name="Matsuura K."/>
            <person name="Barry K."/>
            <person name="Labutti K."/>
            <person name="Kuo R."/>
            <person name="Ohm R.A."/>
            <person name="Bhattacharya S.S."/>
            <person name="Shirouzu T."/>
            <person name="Yoshinaga Y."/>
            <person name="Martin F.M."/>
            <person name="Grigoriev I.V."/>
            <person name="Hibbett D.S."/>
        </authorList>
    </citation>
    <scope>NUCLEOTIDE SEQUENCE [LARGE SCALE GENOMIC DNA]</scope>
    <source>
        <strain evidence="2 3">93-53</strain>
    </source>
</reference>
<feature type="compositionally biased region" description="Low complexity" evidence="1">
    <location>
        <begin position="241"/>
        <end position="254"/>
    </location>
</feature>
<evidence type="ECO:0000313" key="3">
    <source>
        <dbReference type="Proteomes" id="UP000076871"/>
    </source>
</evidence>
<feature type="region of interest" description="Disordered" evidence="1">
    <location>
        <begin position="306"/>
        <end position="326"/>
    </location>
</feature>
<dbReference type="OrthoDB" id="3269515at2759"/>
<dbReference type="InParanoid" id="A0A165C0F6"/>
<feature type="compositionally biased region" description="Basic and acidic residues" evidence="1">
    <location>
        <begin position="68"/>
        <end position="80"/>
    </location>
</feature>
<organism evidence="2 3">
    <name type="scientific">Laetiporus sulphureus 93-53</name>
    <dbReference type="NCBI Taxonomy" id="1314785"/>
    <lineage>
        <taxon>Eukaryota</taxon>
        <taxon>Fungi</taxon>
        <taxon>Dikarya</taxon>
        <taxon>Basidiomycota</taxon>
        <taxon>Agaricomycotina</taxon>
        <taxon>Agaricomycetes</taxon>
        <taxon>Polyporales</taxon>
        <taxon>Laetiporus</taxon>
    </lineage>
</organism>
<protein>
    <submittedName>
        <fullName evidence="2">Uncharacterized protein</fullName>
    </submittedName>
</protein>
<dbReference type="AlphaFoldDB" id="A0A165C0F6"/>
<dbReference type="RefSeq" id="XP_040759714.1">
    <property type="nucleotide sequence ID" value="XM_040906637.1"/>
</dbReference>
<feature type="region of interest" description="Disordered" evidence="1">
    <location>
        <begin position="143"/>
        <end position="197"/>
    </location>
</feature>
<feature type="compositionally biased region" description="Low complexity" evidence="1">
    <location>
        <begin position="276"/>
        <end position="285"/>
    </location>
</feature>
<feature type="region of interest" description="Disordered" evidence="1">
    <location>
        <begin position="237"/>
        <end position="288"/>
    </location>
</feature>
<keyword evidence="3" id="KW-1185">Reference proteome</keyword>